<dbReference type="EMBL" id="JBHEZX010000005">
    <property type="protein sequence ID" value="MFC1410502.1"/>
    <property type="molecule type" value="Genomic_DNA"/>
</dbReference>
<evidence type="ECO:0000313" key="3">
    <source>
        <dbReference type="Proteomes" id="UP001592582"/>
    </source>
</evidence>
<reference evidence="2 3" key="1">
    <citation type="submission" date="2024-09" db="EMBL/GenBank/DDBJ databases">
        <authorList>
            <person name="Lee S.D."/>
        </authorList>
    </citation>
    <scope>NUCLEOTIDE SEQUENCE [LARGE SCALE GENOMIC DNA]</scope>
    <source>
        <strain evidence="2 3">N1-1</strain>
    </source>
</reference>
<keyword evidence="1" id="KW-0472">Membrane</keyword>
<protein>
    <submittedName>
        <fullName evidence="2">Uncharacterized protein</fullName>
    </submittedName>
</protein>
<name>A0ABV6V9V4_9ACTN</name>
<proteinExistence type="predicted"/>
<comment type="caution">
    <text evidence="2">The sequence shown here is derived from an EMBL/GenBank/DDBJ whole genome shotgun (WGS) entry which is preliminary data.</text>
</comment>
<organism evidence="2 3">
    <name type="scientific">Streptacidiphilus alkalitolerans</name>
    <dbReference type="NCBI Taxonomy" id="3342712"/>
    <lineage>
        <taxon>Bacteria</taxon>
        <taxon>Bacillati</taxon>
        <taxon>Actinomycetota</taxon>
        <taxon>Actinomycetes</taxon>
        <taxon>Kitasatosporales</taxon>
        <taxon>Streptomycetaceae</taxon>
        <taxon>Streptacidiphilus</taxon>
    </lineage>
</organism>
<evidence type="ECO:0000313" key="2">
    <source>
        <dbReference type="EMBL" id="MFC1410502.1"/>
    </source>
</evidence>
<keyword evidence="1" id="KW-1133">Transmembrane helix</keyword>
<accession>A0ABV6V9V4</accession>
<keyword evidence="1" id="KW-0812">Transmembrane</keyword>
<gene>
    <name evidence="2" type="ORF">ACEZDG_14635</name>
</gene>
<evidence type="ECO:0000256" key="1">
    <source>
        <dbReference type="SAM" id="Phobius"/>
    </source>
</evidence>
<dbReference type="RefSeq" id="WP_380508255.1">
    <property type="nucleotide sequence ID" value="NZ_JBHEZX010000005.1"/>
</dbReference>
<dbReference type="Proteomes" id="UP001592582">
    <property type="component" value="Unassembled WGS sequence"/>
</dbReference>
<feature type="transmembrane region" description="Helical" evidence="1">
    <location>
        <begin position="33"/>
        <end position="55"/>
    </location>
</feature>
<sequence length="57" mass="6198">MKLPRLPRPARAARTASDLVDLLGLGCLDAAAWWLYPVAGLVVLGLVLLLIGWVMDR</sequence>
<keyword evidence="3" id="KW-1185">Reference proteome</keyword>